<protein>
    <submittedName>
        <fullName evidence="2">Uncharacterized protein</fullName>
    </submittedName>
</protein>
<accession>A0A147HYU6</accession>
<gene>
    <name evidence="2" type="ORF">NS319_08510</name>
</gene>
<proteinExistence type="predicted"/>
<evidence type="ECO:0000256" key="1">
    <source>
        <dbReference type="SAM" id="Phobius"/>
    </source>
</evidence>
<keyword evidence="1" id="KW-1133">Transmembrane helix</keyword>
<evidence type="ECO:0000313" key="3">
    <source>
        <dbReference type="Proteomes" id="UP000072867"/>
    </source>
</evidence>
<keyword evidence="1" id="KW-0472">Membrane</keyword>
<feature type="transmembrane region" description="Helical" evidence="1">
    <location>
        <begin position="115"/>
        <end position="136"/>
    </location>
</feature>
<keyword evidence="1" id="KW-0812">Transmembrane</keyword>
<dbReference type="PATRIC" id="fig|33051.3.peg.2838"/>
<reference evidence="2 3" key="1">
    <citation type="journal article" date="2016" name="Front. Microbiol.">
        <title>Genomic Resource of Rice Seed Associated Bacteria.</title>
        <authorList>
            <person name="Midha S."/>
            <person name="Bansal K."/>
            <person name="Sharma S."/>
            <person name="Kumar N."/>
            <person name="Patil P.P."/>
            <person name="Chaudhry V."/>
            <person name="Patil P.B."/>
        </authorList>
    </citation>
    <scope>NUCLEOTIDE SEQUENCE [LARGE SCALE GENOMIC DNA]</scope>
    <source>
        <strain evidence="2 3">NS319</strain>
    </source>
</reference>
<dbReference type="Proteomes" id="UP000072867">
    <property type="component" value="Unassembled WGS sequence"/>
</dbReference>
<comment type="caution">
    <text evidence="2">The sequence shown here is derived from an EMBL/GenBank/DDBJ whole genome shotgun (WGS) entry which is preliminary data.</text>
</comment>
<sequence length="162" mass="17392">MTALAHVISTAAIWWLMLSGARFGVASVQWLGPARRAYWRLLRCREPGRVECRAEFRATIEQLHVDLCNAMTAPWSASLLFVGSALIGFGFTFGCAGDMAKLISRAPQTWQTFDVVTDCIAAGMAVTGMAFVQAVTATHRTVSLMVSIGLVLTGLGIGVVTL</sequence>
<dbReference type="AlphaFoldDB" id="A0A147HYU6"/>
<name>A0A147HYU6_9SPHN</name>
<dbReference type="EMBL" id="LDTD01000056">
    <property type="protein sequence ID" value="KTT70173.1"/>
    <property type="molecule type" value="Genomic_DNA"/>
</dbReference>
<feature type="transmembrane region" description="Helical" evidence="1">
    <location>
        <begin position="142"/>
        <end position="161"/>
    </location>
</feature>
<dbReference type="RefSeq" id="WP_058733240.1">
    <property type="nucleotide sequence ID" value="NZ_LDTD01000056.1"/>
</dbReference>
<feature type="transmembrane region" description="Helical" evidence="1">
    <location>
        <begin position="75"/>
        <end position="94"/>
    </location>
</feature>
<organism evidence="2 3">
    <name type="scientific">Sphingomonas sanguinis</name>
    <dbReference type="NCBI Taxonomy" id="33051"/>
    <lineage>
        <taxon>Bacteria</taxon>
        <taxon>Pseudomonadati</taxon>
        <taxon>Pseudomonadota</taxon>
        <taxon>Alphaproteobacteria</taxon>
        <taxon>Sphingomonadales</taxon>
        <taxon>Sphingomonadaceae</taxon>
        <taxon>Sphingomonas</taxon>
    </lineage>
</organism>
<evidence type="ECO:0000313" key="2">
    <source>
        <dbReference type="EMBL" id="KTT70173.1"/>
    </source>
</evidence>